<dbReference type="InterPro" id="IPR036412">
    <property type="entry name" value="HAD-like_sf"/>
</dbReference>
<keyword evidence="8 10" id="KW-0472">Membrane</keyword>
<evidence type="ECO:0000256" key="2">
    <source>
        <dbReference type="ARBA" id="ARBA00008804"/>
    </source>
</evidence>
<evidence type="ECO:0000256" key="10">
    <source>
        <dbReference type="SAM" id="Phobius"/>
    </source>
</evidence>
<dbReference type="InterPro" id="IPR023299">
    <property type="entry name" value="ATPase_P-typ_cyto_dom_N"/>
</dbReference>
<dbReference type="EMBL" id="JBGUAW010000002">
    <property type="protein sequence ID" value="MFA9460003.1"/>
    <property type="molecule type" value="Genomic_DNA"/>
</dbReference>
<dbReference type="SUPFAM" id="SSF81653">
    <property type="entry name" value="Calcium ATPase, transduction domain A"/>
    <property type="match status" value="1"/>
</dbReference>
<feature type="region of interest" description="Disordered" evidence="9">
    <location>
        <begin position="1"/>
        <end position="45"/>
    </location>
</feature>
<keyword evidence="7 10" id="KW-1133">Transmembrane helix</keyword>
<dbReference type="RefSeq" id="WP_373654781.1">
    <property type="nucleotide sequence ID" value="NZ_JBGUAW010000002.1"/>
</dbReference>
<evidence type="ECO:0000259" key="11">
    <source>
        <dbReference type="SMART" id="SM00831"/>
    </source>
</evidence>
<dbReference type="Gene3D" id="3.40.1110.10">
    <property type="entry name" value="Calcium-transporting ATPase, cytoplasmic domain N"/>
    <property type="match status" value="1"/>
</dbReference>
<feature type="compositionally biased region" description="Basic and acidic residues" evidence="9">
    <location>
        <begin position="14"/>
        <end position="25"/>
    </location>
</feature>
<feature type="transmembrane region" description="Helical" evidence="10">
    <location>
        <begin position="266"/>
        <end position="294"/>
    </location>
</feature>
<comment type="caution">
    <text evidence="12">The sequence shown here is derived from an EMBL/GenBank/DDBJ whole genome shotgun (WGS) entry which is preliminary data.</text>
</comment>
<dbReference type="SFLD" id="SFLDF00027">
    <property type="entry name" value="p-type_atpase"/>
    <property type="match status" value="1"/>
</dbReference>
<feature type="transmembrane region" description="Helical" evidence="10">
    <location>
        <begin position="64"/>
        <end position="86"/>
    </location>
</feature>
<dbReference type="InterPro" id="IPR059000">
    <property type="entry name" value="ATPase_P-type_domA"/>
</dbReference>
<evidence type="ECO:0000256" key="6">
    <source>
        <dbReference type="ARBA" id="ARBA00022967"/>
    </source>
</evidence>
<dbReference type="InterPro" id="IPR023298">
    <property type="entry name" value="ATPase_P-typ_TM_dom_sf"/>
</dbReference>
<evidence type="ECO:0000256" key="1">
    <source>
        <dbReference type="ARBA" id="ARBA00004141"/>
    </source>
</evidence>
<comment type="similarity">
    <text evidence="2">Belongs to the cation transport ATPase (P-type) (TC 3.A.3) family. Type IIIA subfamily.</text>
</comment>
<evidence type="ECO:0000256" key="8">
    <source>
        <dbReference type="ARBA" id="ARBA00023136"/>
    </source>
</evidence>
<dbReference type="PANTHER" id="PTHR42861">
    <property type="entry name" value="CALCIUM-TRANSPORTING ATPASE"/>
    <property type="match status" value="1"/>
</dbReference>
<dbReference type="InterPro" id="IPR008250">
    <property type="entry name" value="ATPase_P-typ_transduc_dom_A_sf"/>
</dbReference>
<dbReference type="Pfam" id="PF00702">
    <property type="entry name" value="Hydrolase"/>
    <property type="match status" value="1"/>
</dbReference>
<feature type="compositionally biased region" description="Polar residues" evidence="9">
    <location>
        <begin position="1"/>
        <end position="12"/>
    </location>
</feature>
<dbReference type="SMART" id="SM00831">
    <property type="entry name" value="Cation_ATPase_N"/>
    <property type="match status" value="1"/>
</dbReference>
<feature type="transmembrane region" description="Helical" evidence="10">
    <location>
        <begin position="239"/>
        <end position="260"/>
    </location>
</feature>
<proteinExistence type="inferred from homology"/>
<dbReference type="PRINTS" id="PR00120">
    <property type="entry name" value="HATPASE"/>
</dbReference>
<dbReference type="InterPro" id="IPR001757">
    <property type="entry name" value="P_typ_ATPase"/>
</dbReference>
<dbReference type="CDD" id="cd02076">
    <property type="entry name" value="P-type_ATPase_H"/>
    <property type="match status" value="1"/>
</dbReference>
<dbReference type="NCBIfam" id="TIGR01647">
    <property type="entry name" value="ATPase-IIIA_H"/>
    <property type="match status" value="1"/>
</dbReference>
<dbReference type="Gene3D" id="3.40.50.1000">
    <property type="entry name" value="HAD superfamily/HAD-like"/>
    <property type="match status" value="1"/>
</dbReference>
<gene>
    <name evidence="12" type="ORF">ACERLL_04120</name>
</gene>
<protein>
    <submittedName>
        <fullName evidence="12">Plasma-membrane proton-efflux P-type ATPase</fullName>
    </submittedName>
</protein>
<feature type="transmembrane region" description="Helical" evidence="10">
    <location>
        <begin position="632"/>
        <end position="655"/>
    </location>
</feature>
<dbReference type="SUPFAM" id="SSF56784">
    <property type="entry name" value="HAD-like"/>
    <property type="match status" value="1"/>
</dbReference>
<feature type="transmembrane region" description="Helical" evidence="10">
    <location>
        <begin position="661"/>
        <end position="684"/>
    </location>
</feature>
<dbReference type="SFLD" id="SFLDG00002">
    <property type="entry name" value="C1.7:_P-type_atpase_like"/>
    <property type="match status" value="1"/>
</dbReference>
<keyword evidence="6" id="KW-1278">Translocase</keyword>
<keyword evidence="5" id="KW-0067">ATP-binding</keyword>
<evidence type="ECO:0000313" key="12">
    <source>
        <dbReference type="EMBL" id="MFA9460003.1"/>
    </source>
</evidence>
<accession>A0ABV4TRN9</accession>
<dbReference type="Proteomes" id="UP001575181">
    <property type="component" value="Unassembled WGS sequence"/>
</dbReference>
<dbReference type="Gene3D" id="2.70.150.10">
    <property type="entry name" value="Calcium-transporting ATPase, cytoplasmic transduction domain A"/>
    <property type="match status" value="1"/>
</dbReference>
<evidence type="ECO:0000313" key="13">
    <source>
        <dbReference type="Proteomes" id="UP001575181"/>
    </source>
</evidence>
<dbReference type="InterPro" id="IPR018303">
    <property type="entry name" value="ATPase_P-typ_P_site"/>
</dbReference>
<reference evidence="12 13" key="1">
    <citation type="submission" date="2024-08" db="EMBL/GenBank/DDBJ databases">
        <title>Whole-genome sequencing of halo(alkali)philic microorganisms from hypersaline lakes.</title>
        <authorList>
            <person name="Sorokin D.Y."/>
            <person name="Merkel A.Y."/>
            <person name="Messina E."/>
            <person name="Yakimov M."/>
        </authorList>
    </citation>
    <scope>NUCLEOTIDE SEQUENCE [LARGE SCALE GENOMIC DNA]</scope>
    <source>
        <strain evidence="12 13">Cl-TMA</strain>
    </source>
</reference>
<feature type="domain" description="Cation-transporting P-type ATPase N-terminal" evidence="11">
    <location>
        <begin position="15"/>
        <end position="88"/>
    </location>
</feature>
<sequence>MAEAQSRISSISAHDAREQEARETIQELGTSPEEGLSSEEASRRLDQVGPNTLQEEEENPLLRFLSYFWGPIPLMIEVAAVLAAVSQRWEELVVILVLLAINGGVSFWHERKASQAISALKAQLALRARVLRDGHDSAIEARELVPGDIIRAGIGDVIPADAQLLEDQALSADESTLTGESLPVGKGGGDLIYSGTTANQGRAWAVVVATGGQTKFARTVELVEAAGGHSHFQRAVMRIGYFLIGASLVLVGLVVSFSLIRGMDVWAVVLFALGLVLAGIPQAMPAVLSVTMSIGANRLARMRAIVSRLAAMDEMAGLQVLCADKTGTLTRNELTLQEPAPIEAEDPDEILLAAALTVDHDKEDPIDRAIWSALEDPAAVERYRIVEFRPFDPTRKRSDADVERDGHRFTVTKGEPQVLLDWLGLSGDRARQVRERVDRLGEEGFRALGVARRDGEKGWRYLGILPLLDPPRDDAAEMVRDTKAHGIDLRMVTGDHPAIGRQIAAQVGLGTNLKRATELFERGNSSHEDQAGIDWSIHDAVVGADGFAEVTPEHKYNIIRHFQAEDRIVGMTGDGVNDAPALRQADLGITVSGATDAARSAADLVLTAPALGVITQGVEEARRIFERMTSYATFRITETIRLLLFLSISVLVFNFFPITPIMIILLVILNDIAIIAVAWDNAATPKRPVRWQMQRILAIAGVLGFPGVLESFLLFWFLQGPMGLPHATIQTLLFLKLLVAGHLTFFLTRQPSWFWQRPHPSLVLFAALELTQIAGTLAAVYGFLMPAVGWMWAGVIWGYAIVWMFILDAVKVFAYRRILQTAPREEQVGRTPTAEMGG</sequence>
<dbReference type="NCBIfam" id="TIGR01494">
    <property type="entry name" value="ATPase_P-type"/>
    <property type="match status" value="2"/>
</dbReference>
<comment type="subcellular location">
    <subcellularLocation>
        <location evidence="1">Membrane</location>
        <topology evidence="1">Multi-pass membrane protein</topology>
    </subcellularLocation>
</comment>
<feature type="transmembrane region" description="Helical" evidence="10">
    <location>
        <begin position="729"/>
        <end position="748"/>
    </location>
</feature>
<dbReference type="InterPro" id="IPR023214">
    <property type="entry name" value="HAD_sf"/>
</dbReference>
<dbReference type="InterPro" id="IPR006534">
    <property type="entry name" value="P-type_ATPase_IIIA"/>
</dbReference>
<keyword evidence="13" id="KW-1185">Reference proteome</keyword>
<evidence type="ECO:0000256" key="4">
    <source>
        <dbReference type="ARBA" id="ARBA00022741"/>
    </source>
</evidence>
<feature type="transmembrane region" description="Helical" evidence="10">
    <location>
        <begin position="92"/>
        <end position="108"/>
    </location>
</feature>
<evidence type="ECO:0000256" key="7">
    <source>
        <dbReference type="ARBA" id="ARBA00022989"/>
    </source>
</evidence>
<evidence type="ECO:0000256" key="3">
    <source>
        <dbReference type="ARBA" id="ARBA00022692"/>
    </source>
</evidence>
<dbReference type="PRINTS" id="PR00119">
    <property type="entry name" value="CATATPASE"/>
</dbReference>
<keyword evidence="3 10" id="KW-0812">Transmembrane</keyword>
<dbReference type="Gene3D" id="1.20.1110.10">
    <property type="entry name" value="Calcium-transporting ATPase, transmembrane domain"/>
    <property type="match status" value="1"/>
</dbReference>
<feature type="transmembrane region" description="Helical" evidence="10">
    <location>
        <begin position="790"/>
        <end position="810"/>
    </location>
</feature>
<dbReference type="InterPro" id="IPR044492">
    <property type="entry name" value="P_typ_ATPase_HD_dom"/>
</dbReference>
<dbReference type="PROSITE" id="PS00154">
    <property type="entry name" value="ATPASE_E1_E2"/>
    <property type="match status" value="1"/>
</dbReference>
<dbReference type="SUPFAM" id="SSF81665">
    <property type="entry name" value="Calcium ATPase, transmembrane domain M"/>
    <property type="match status" value="1"/>
</dbReference>
<evidence type="ECO:0000256" key="9">
    <source>
        <dbReference type="SAM" id="MobiDB-lite"/>
    </source>
</evidence>
<dbReference type="InterPro" id="IPR004014">
    <property type="entry name" value="ATPase_P-typ_cation-transptr_N"/>
</dbReference>
<dbReference type="Pfam" id="PF00690">
    <property type="entry name" value="Cation_ATPase_N"/>
    <property type="match status" value="1"/>
</dbReference>
<feature type="transmembrane region" description="Helical" evidence="10">
    <location>
        <begin position="696"/>
        <end position="717"/>
    </location>
</feature>
<dbReference type="Pfam" id="PF00122">
    <property type="entry name" value="E1-E2_ATPase"/>
    <property type="match status" value="1"/>
</dbReference>
<evidence type="ECO:0000256" key="5">
    <source>
        <dbReference type="ARBA" id="ARBA00022840"/>
    </source>
</evidence>
<feature type="transmembrane region" description="Helical" evidence="10">
    <location>
        <begin position="760"/>
        <end position="784"/>
    </location>
</feature>
<dbReference type="SFLD" id="SFLDS00003">
    <property type="entry name" value="Haloacid_Dehalogenase"/>
    <property type="match status" value="1"/>
</dbReference>
<name>A0ABV4TRN9_9GAMM</name>
<organism evidence="12 13">
    <name type="scientific">Thiohalorhabdus methylotrophus</name>
    <dbReference type="NCBI Taxonomy" id="3242694"/>
    <lineage>
        <taxon>Bacteria</taxon>
        <taxon>Pseudomonadati</taxon>
        <taxon>Pseudomonadota</taxon>
        <taxon>Gammaproteobacteria</taxon>
        <taxon>Thiohalorhabdales</taxon>
        <taxon>Thiohalorhabdaceae</taxon>
        <taxon>Thiohalorhabdus</taxon>
    </lineage>
</organism>
<keyword evidence="4" id="KW-0547">Nucleotide-binding</keyword>